<evidence type="ECO:0000313" key="4">
    <source>
        <dbReference type="EMBL" id="KAK9527499.1"/>
    </source>
</evidence>
<dbReference type="Proteomes" id="UP001488805">
    <property type="component" value="Unassembled WGS sequence"/>
</dbReference>
<keyword evidence="1" id="KW-0202">Cytokine</keyword>
<keyword evidence="5" id="KW-1185">Reference proteome</keyword>
<protein>
    <recommendedName>
        <fullName evidence="3">Chemokine interleukin-8-like domain-containing protein</fullName>
    </recommendedName>
</protein>
<comment type="caution">
    <text evidence="4">The sequence shown here is derived from an EMBL/GenBank/DDBJ whole genome shotgun (WGS) entry which is preliminary data.</text>
</comment>
<accession>A0AAW1F1H5</accession>
<evidence type="ECO:0000313" key="5">
    <source>
        <dbReference type="Proteomes" id="UP001488805"/>
    </source>
</evidence>
<name>A0AAW1F1H5_ZOAVI</name>
<evidence type="ECO:0000259" key="3">
    <source>
        <dbReference type="Pfam" id="PF00048"/>
    </source>
</evidence>
<dbReference type="Pfam" id="PF00048">
    <property type="entry name" value="IL8"/>
    <property type="match status" value="1"/>
</dbReference>
<reference evidence="4 5" key="1">
    <citation type="journal article" date="2024" name="Genome Biol. Evol.">
        <title>Chromosome-level genome assembly of the viviparous eelpout Zoarces viviparus.</title>
        <authorList>
            <person name="Fuhrmann N."/>
            <person name="Brasseur M.V."/>
            <person name="Bakowski C.E."/>
            <person name="Podsiadlowski L."/>
            <person name="Prost S."/>
            <person name="Krehenwinkel H."/>
            <person name="Mayer C."/>
        </authorList>
    </citation>
    <scope>NUCLEOTIDE SEQUENCE [LARGE SCALE GENOMIC DNA]</scope>
    <source>
        <strain evidence="4">NO-MEL_2022_Ind0_liver</strain>
    </source>
</reference>
<feature type="signal peptide" evidence="2">
    <location>
        <begin position="1"/>
        <end position="18"/>
    </location>
</feature>
<sequence length="107" mass="11853">MKLLSILTLALLWVAIQAAGHHGCCTAFSEVHAVKSILKRGGAVQCRRQGITEGCSITAVVMKWKHRQVCVASTPHKIRSLLAILCSKRKSHKGVRSSDRLHRRKTM</sequence>
<dbReference type="EMBL" id="JBCEZU010000112">
    <property type="protein sequence ID" value="KAK9527499.1"/>
    <property type="molecule type" value="Genomic_DNA"/>
</dbReference>
<dbReference type="GO" id="GO:0005615">
    <property type="term" value="C:extracellular space"/>
    <property type="evidence" value="ECO:0007669"/>
    <property type="project" value="UniProtKB-KW"/>
</dbReference>
<evidence type="ECO:0000256" key="2">
    <source>
        <dbReference type="SAM" id="SignalP"/>
    </source>
</evidence>
<proteinExistence type="predicted"/>
<feature type="domain" description="Chemokine interleukin-8-like" evidence="3">
    <location>
        <begin position="24"/>
        <end position="83"/>
    </location>
</feature>
<evidence type="ECO:0000256" key="1">
    <source>
        <dbReference type="ARBA" id="ARBA00022514"/>
    </source>
</evidence>
<organism evidence="4 5">
    <name type="scientific">Zoarces viviparus</name>
    <name type="common">Viviparous eelpout</name>
    <name type="synonym">Blennius viviparus</name>
    <dbReference type="NCBI Taxonomy" id="48416"/>
    <lineage>
        <taxon>Eukaryota</taxon>
        <taxon>Metazoa</taxon>
        <taxon>Chordata</taxon>
        <taxon>Craniata</taxon>
        <taxon>Vertebrata</taxon>
        <taxon>Euteleostomi</taxon>
        <taxon>Actinopterygii</taxon>
        <taxon>Neopterygii</taxon>
        <taxon>Teleostei</taxon>
        <taxon>Neoteleostei</taxon>
        <taxon>Acanthomorphata</taxon>
        <taxon>Eupercaria</taxon>
        <taxon>Perciformes</taxon>
        <taxon>Cottioidei</taxon>
        <taxon>Zoarcales</taxon>
        <taxon>Zoarcidae</taxon>
        <taxon>Zoarcinae</taxon>
        <taxon>Zoarces</taxon>
    </lineage>
</organism>
<dbReference type="InterPro" id="IPR036048">
    <property type="entry name" value="Interleukin_8-like_sf"/>
</dbReference>
<dbReference type="SUPFAM" id="SSF54117">
    <property type="entry name" value="Interleukin 8-like chemokines"/>
    <property type="match status" value="1"/>
</dbReference>
<dbReference type="Gene3D" id="2.40.50.40">
    <property type="match status" value="1"/>
</dbReference>
<dbReference type="GO" id="GO:0008009">
    <property type="term" value="F:chemokine activity"/>
    <property type="evidence" value="ECO:0007669"/>
    <property type="project" value="InterPro"/>
</dbReference>
<keyword evidence="2" id="KW-0732">Signal</keyword>
<feature type="chain" id="PRO_5043934618" description="Chemokine interleukin-8-like domain-containing protein" evidence="2">
    <location>
        <begin position="19"/>
        <end position="107"/>
    </location>
</feature>
<dbReference type="AlphaFoldDB" id="A0AAW1F1H5"/>
<dbReference type="GO" id="GO:0006955">
    <property type="term" value="P:immune response"/>
    <property type="evidence" value="ECO:0007669"/>
    <property type="project" value="InterPro"/>
</dbReference>
<dbReference type="InterPro" id="IPR001811">
    <property type="entry name" value="Chemokine_IL8-like_dom"/>
</dbReference>
<gene>
    <name evidence="4" type="ORF">VZT92_014057</name>
</gene>